<feature type="domain" description="Thioredoxin" evidence="1">
    <location>
        <begin position="27"/>
        <end position="190"/>
    </location>
</feature>
<keyword evidence="3" id="KW-1185">Reference proteome</keyword>
<accession>A0ABY5NMA4</accession>
<proteinExistence type="predicted"/>
<dbReference type="PANTHER" id="PTHR42852">
    <property type="entry name" value="THIOL:DISULFIDE INTERCHANGE PROTEIN DSBE"/>
    <property type="match status" value="1"/>
</dbReference>
<organism evidence="2 3">
    <name type="scientific">Microbacterium elymi</name>
    <dbReference type="NCBI Taxonomy" id="2909587"/>
    <lineage>
        <taxon>Bacteria</taxon>
        <taxon>Bacillati</taxon>
        <taxon>Actinomycetota</taxon>
        <taxon>Actinomycetes</taxon>
        <taxon>Micrococcales</taxon>
        <taxon>Microbacteriaceae</taxon>
        <taxon>Microbacterium</taxon>
    </lineage>
</organism>
<dbReference type="Proteomes" id="UP001054811">
    <property type="component" value="Chromosome"/>
</dbReference>
<evidence type="ECO:0000259" key="1">
    <source>
        <dbReference type="PROSITE" id="PS51352"/>
    </source>
</evidence>
<dbReference type="RefSeq" id="WP_259612977.1">
    <property type="nucleotide sequence ID" value="NZ_CP091139.2"/>
</dbReference>
<reference evidence="2" key="1">
    <citation type="submission" date="2022-01" db="EMBL/GenBank/DDBJ databases">
        <title>Microbacterium eymi and Microbacterium rhizovicinus sp. nov., isolated from the rhizospheric soil of Elymus tsukushiensis, a plant native to the Dokdo Islands, Republic of Korea.</title>
        <authorList>
            <person name="Hwang Y.J."/>
        </authorList>
    </citation>
    <scope>NUCLEOTIDE SEQUENCE</scope>
    <source>
        <strain evidence="2">KUDC0405</strain>
    </source>
</reference>
<dbReference type="PROSITE" id="PS00194">
    <property type="entry name" value="THIOREDOXIN_1"/>
    <property type="match status" value="1"/>
</dbReference>
<evidence type="ECO:0000313" key="2">
    <source>
        <dbReference type="EMBL" id="UUT36321.1"/>
    </source>
</evidence>
<dbReference type="EMBL" id="CP091139">
    <property type="protein sequence ID" value="UUT36321.1"/>
    <property type="molecule type" value="Genomic_DNA"/>
</dbReference>
<evidence type="ECO:0000313" key="3">
    <source>
        <dbReference type="Proteomes" id="UP001054811"/>
    </source>
</evidence>
<dbReference type="SUPFAM" id="SSF52833">
    <property type="entry name" value="Thioredoxin-like"/>
    <property type="match status" value="1"/>
</dbReference>
<dbReference type="InterPro" id="IPR036249">
    <property type="entry name" value="Thioredoxin-like_sf"/>
</dbReference>
<dbReference type="InterPro" id="IPR017937">
    <property type="entry name" value="Thioredoxin_CS"/>
</dbReference>
<name>A0ABY5NMA4_9MICO</name>
<dbReference type="InterPro" id="IPR050553">
    <property type="entry name" value="Thioredoxin_ResA/DsbE_sf"/>
</dbReference>
<dbReference type="CDD" id="cd02966">
    <property type="entry name" value="TlpA_like_family"/>
    <property type="match status" value="1"/>
</dbReference>
<sequence length="194" mass="19748">MEQAAFGTESADTAPFAHGLATLANDALPSAQRGEVTGANLAGEIAGGTGLSDTPAPVTGDALGGTGNLSSATSHGRYTVVDFWSSTCAACTTQLPAVQTEASRLNGAVAFLGVDVGDQIATGRAVTARAHVAFPNLRDPDGAQAARFRVSELPYTVILSPTGEVLVRHPGLFTVDELDYVLRDLDAALPPGEG</sequence>
<gene>
    <name evidence="2" type="ORF">L2X98_25565</name>
</gene>
<dbReference type="PANTHER" id="PTHR42852:SF13">
    <property type="entry name" value="PROTEIN DIPZ"/>
    <property type="match status" value="1"/>
</dbReference>
<dbReference type="PROSITE" id="PS51352">
    <property type="entry name" value="THIOREDOXIN_2"/>
    <property type="match status" value="1"/>
</dbReference>
<dbReference type="Pfam" id="PF00578">
    <property type="entry name" value="AhpC-TSA"/>
    <property type="match status" value="1"/>
</dbReference>
<dbReference type="InterPro" id="IPR013766">
    <property type="entry name" value="Thioredoxin_domain"/>
</dbReference>
<dbReference type="Gene3D" id="3.40.30.10">
    <property type="entry name" value="Glutaredoxin"/>
    <property type="match status" value="1"/>
</dbReference>
<protein>
    <submittedName>
        <fullName evidence="2">TlpA family protein disulfide reductase</fullName>
    </submittedName>
</protein>
<dbReference type="InterPro" id="IPR000866">
    <property type="entry name" value="AhpC/TSA"/>
</dbReference>